<dbReference type="EMBL" id="JBHRWI010000030">
    <property type="protein sequence ID" value="MFC3513696.1"/>
    <property type="molecule type" value="Genomic_DNA"/>
</dbReference>
<evidence type="ECO:0000256" key="2">
    <source>
        <dbReference type="ARBA" id="ARBA00023125"/>
    </source>
</evidence>
<evidence type="ECO:0000313" key="5">
    <source>
        <dbReference type="EMBL" id="MFC3513696.1"/>
    </source>
</evidence>
<dbReference type="SMART" id="SM00342">
    <property type="entry name" value="HTH_ARAC"/>
    <property type="match status" value="1"/>
</dbReference>
<dbReference type="Gene3D" id="1.10.10.60">
    <property type="entry name" value="Homeodomain-like"/>
    <property type="match status" value="1"/>
</dbReference>
<accession>A0ABV7QNP9</accession>
<gene>
    <name evidence="5" type="ORF">ACFORO_26245</name>
</gene>
<keyword evidence="6" id="KW-1185">Reference proteome</keyword>
<dbReference type="InterPro" id="IPR009057">
    <property type="entry name" value="Homeodomain-like_sf"/>
</dbReference>
<organism evidence="5 6">
    <name type="scientific">Amycolatopsis halotolerans</name>
    <dbReference type="NCBI Taxonomy" id="330083"/>
    <lineage>
        <taxon>Bacteria</taxon>
        <taxon>Bacillati</taxon>
        <taxon>Actinomycetota</taxon>
        <taxon>Actinomycetes</taxon>
        <taxon>Pseudonocardiales</taxon>
        <taxon>Pseudonocardiaceae</taxon>
        <taxon>Amycolatopsis</taxon>
    </lineage>
</organism>
<reference evidence="6" key="1">
    <citation type="journal article" date="2019" name="Int. J. Syst. Evol. Microbiol.">
        <title>The Global Catalogue of Microorganisms (GCM) 10K type strain sequencing project: providing services to taxonomists for standard genome sequencing and annotation.</title>
        <authorList>
            <consortium name="The Broad Institute Genomics Platform"/>
            <consortium name="The Broad Institute Genome Sequencing Center for Infectious Disease"/>
            <person name="Wu L."/>
            <person name="Ma J."/>
        </authorList>
    </citation>
    <scope>NUCLEOTIDE SEQUENCE [LARGE SCALE GENOMIC DNA]</scope>
    <source>
        <strain evidence="6">CGMCC 4.7682</strain>
    </source>
</reference>
<name>A0ABV7QNP9_9PSEU</name>
<dbReference type="SUPFAM" id="SSF46689">
    <property type="entry name" value="Homeodomain-like"/>
    <property type="match status" value="1"/>
</dbReference>
<feature type="domain" description="HTH araC/xylS-type" evidence="4">
    <location>
        <begin position="149"/>
        <end position="249"/>
    </location>
</feature>
<keyword evidence="1" id="KW-0805">Transcription regulation</keyword>
<sequence>MESDVWDVARPGRAGPLSLGGFRHRTGGTVDLRVVPHPAITVVLEFGGGKLLVDDGAQHGSFVAGLAPRGVRLRGESLECVEVRLPPLAAAGVGAGPAELDRTVGLTELWGRDADRLRDQLSEAGSWDARFALVEAAFARRLSVVPATDPEVSLAWRRIVRSRGLVRVESLAAECGWSRRRLWDRFRAQVGLPPKRAAKLVRFDHAARRLATGASAADVAAECGYTDQSHLHRDVVAFAGVTPGRLAADAGFAADRSAFA</sequence>
<dbReference type="PANTHER" id="PTHR46796:SF15">
    <property type="entry name" value="BLL1074 PROTEIN"/>
    <property type="match status" value="1"/>
</dbReference>
<dbReference type="Pfam" id="PF12833">
    <property type="entry name" value="HTH_18"/>
    <property type="match status" value="1"/>
</dbReference>
<keyword evidence="2" id="KW-0238">DNA-binding</keyword>
<dbReference type="Proteomes" id="UP001595764">
    <property type="component" value="Unassembled WGS sequence"/>
</dbReference>
<keyword evidence="3" id="KW-0804">Transcription</keyword>
<dbReference type="PROSITE" id="PS01124">
    <property type="entry name" value="HTH_ARAC_FAMILY_2"/>
    <property type="match status" value="1"/>
</dbReference>
<evidence type="ECO:0000256" key="1">
    <source>
        <dbReference type="ARBA" id="ARBA00023015"/>
    </source>
</evidence>
<dbReference type="InterPro" id="IPR050204">
    <property type="entry name" value="AraC_XylS_family_regulators"/>
</dbReference>
<dbReference type="RefSeq" id="WP_377869105.1">
    <property type="nucleotide sequence ID" value="NZ_JBHMAY010000011.1"/>
</dbReference>
<dbReference type="PANTHER" id="PTHR46796">
    <property type="entry name" value="HTH-TYPE TRANSCRIPTIONAL ACTIVATOR RHAS-RELATED"/>
    <property type="match status" value="1"/>
</dbReference>
<protein>
    <submittedName>
        <fullName evidence="5">Helix-turn-helix domain-containing protein</fullName>
    </submittedName>
</protein>
<evidence type="ECO:0000256" key="3">
    <source>
        <dbReference type="ARBA" id="ARBA00023163"/>
    </source>
</evidence>
<evidence type="ECO:0000259" key="4">
    <source>
        <dbReference type="PROSITE" id="PS01124"/>
    </source>
</evidence>
<evidence type="ECO:0000313" key="6">
    <source>
        <dbReference type="Proteomes" id="UP001595764"/>
    </source>
</evidence>
<proteinExistence type="predicted"/>
<dbReference type="InterPro" id="IPR018060">
    <property type="entry name" value="HTH_AraC"/>
</dbReference>
<comment type="caution">
    <text evidence="5">The sequence shown here is derived from an EMBL/GenBank/DDBJ whole genome shotgun (WGS) entry which is preliminary data.</text>
</comment>